<dbReference type="GO" id="GO:0005975">
    <property type="term" value="P:carbohydrate metabolic process"/>
    <property type="evidence" value="ECO:0007669"/>
    <property type="project" value="InterPro"/>
</dbReference>
<keyword evidence="1" id="KW-1133">Transmembrane helix</keyword>
<keyword evidence="1" id="KW-0472">Membrane</keyword>
<name>A0A0J8DB45_CLOCY</name>
<dbReference type="PANTHER" id="PTHR10587:SF80">
    <property type="entry name" value="CHITOOLIGOSACCHARIDE DEACETYLASE"/>
    <property type="match status" value="1"/>
</dbReference>
<gene>
    <name evidence="3" type="ORF">CLCY_7c01040</name>
</gene>
<comment type="caution">
    <text evidence="3">The sequence shown here is derived from an EMBL/GenBank/DDBJ whole genome shotgun (WGS) entry which is preliminary data.</text>
</comment>
<feature type="transmembrane region" description="Helical" evidence="1">
    <location>
        <begin position="7"/>
        <end position="28"/>
    </location>
</feature>
<dbReference type="AlphaFoldDB" id="A0A0J8DB45"/>
<dbReference type="InterPro" id="IPR011330">
    <property type="entry name" value="Glyco_hydro/deAcase_b/a-brl"/>
</dbReference>
<proteinExistence type="predicted"/>
<evidence type="ECO:0000313" key="4">
    <source>
        <dbReference type="Proteomes" id="UP000036756"/>
    </source>
</evidence>
<dbReference type="STRING" id="1121307.CLCY_7c01040"/>
<keyword evidence="4" id="KW-1185">Reference proteome</keyword>
<dbReference type="PATRIC" id="fig|1121307.3.peg.2387"/>
<dbReference type="Proteomes" id="UP000036756">
    <property type="component" value="Unassembled WGS sequence"/>
</dbReference>
<evidence type="ECO:0000259" key="2">
    <source>
        <dbReference type="PROSITE" id="PS51677"/>
    </source>
</evidence>
<accession>A0A0J8DB45</accession>
<sequence>MFKKKPILRMITFLGVGMLLMLGVGLLFNGDKPVFKSSITPIDKIQTDKKVVAIACNVYEGEDLLPSMLETLKKHDTKISFFIGGVWGKKNIEMIKQMKDSGHDIQNHGYYHKKPTQLSLEDNIKEINLTHDLLKSELGIETTIFEPPYGDFDEYTQKIVNQANHKLVTFNIDTIDWRDDASTDIILKRVNKKLNPGGIILMHPKEITEKSLDSIISYIKSQGYEIITVNEILNITE</sequence>
<dbReference type="Pfam" id="PF01522">
    <property type="entry name" value="Polysacc_deac_1"/>
    <property type="match status" value="1"/>
</dbReference>
<dbReference type="EMBL" id="LFVU01000003">
    <property type="protein sequence ID" value="KMT23057.1"/>
    <property type="molecule type" value="Genomic_DNA"/>
</dbReference>
<dbReference type="OrthoDB" id="258610at2"/>
<organism evidence="3 4">
    <name type="scientific">Clostridium cylindrosporum DSM 605</name>
    <dbReference type="NCBI Taxonomy" id="1121307"/>
    <lineage>
        <taxon>Bacteria</taxon>
        <taxon>Bacillati</taxon>
        <taxon>Bacillota</taxon>
        <taxon>Clostridia</taxon>
        <taxon>Eubacteriales</taxon>
        <taxon>Clostridiaceae</taxon>
        <taxon>Clostridium</taxon>
    </lineage>
</organism>
<dbReference type="InterPro" id="IPR050248">
    <property type="entry name" value="Polysacc_deacetylase_ArnD"/>
</dbReference>
<dbReference type="Gene3D" id="3.20.20.370">
    <property type="entry name" value="Glycoside hydrolase/deacetylase"/>
    <property type="match status" value="1"/>
</dbReference>
<dbReference type="InterPro" id="IPR002509">
    <property type="entry name" value="NODB_dom"/>
</dbReference>
<keyword evidence="1" id="KW-0812">Transmembrane</keyword>
<evidence type="ECO:0000256" key="1">
    <source>
        <dbReference type="SAM" id="Phobius"/>
    </source>
</evidence>
<dbReference type="SUPFAM" id="SSF88713">
    <property type="entry name" value="Glycoside hydrolase/deacetylase"/>
    <property type="match status" value="1"/>
</dbReference>
<protein>
    <submittedName>
        <fullName evidence="3">Polysaccharide deacetylase</fullName>
    </submittedName>
</protein>
<dbReference type="GO" id="GO:0016020">
    <property type="term" value="C:membrane"/>
    <property type="evidence" value="ECO:0007669"/>
    <property type="project" value="TreeGrafter"/>
</dbReference>
<evidence type="ECO:0000313" key="3">
    <source>
        <dbReference type="EMBL" id="KMT23057.1"/>
    </source>
</evidence>
<dbReference type="GO" id="GO:0016810">
    <property type="term" value="F:hydrolase activity, acting on carbon-nitrogen (but not peptide) bonds"/>
    <property type="evidence" value="ECO:0007669"/>
    <property type="project" value="InterPro"/>
</dbReference>
<reference evidence="3 4" key="1">
    <citation type="submission" date="2015-06" db="EMBL/GenBank/DDBJ databases">
        <title>Draft genome sequence of the purine-degrading Clostridium cylindrosporum HC-1 (DSM 605).</title>
        <authorList>
            <person name="Poehlein A."/>
            <person name="Schiel-Bengelsdorf B."/>
            <person name="Bengelsdorf F."/>
            <person name="Daniel R."/>
            <person name="Duerre P."/>
        </authorList>
    </citation>
    <scope>NUCLEOTIDE SEQUENCE [LARGE SCALE GENOMIC DNA]</scope>
    <source>
        <strain evidence="3 4">DSM 605</strain>
    </source>
</reference>
<dbReference type="PROSITE" id="PS51677">
    <property type="entry name" value="NODB"/>
    <property type="match status" value="1"/>
</dbReference>
<dbReference type="PANTHER" id="PTHR10587">
    <property type="entry name" value="GLYCOSYL TRANSFERASE-RELATED"/>
    <property type="match status" value="1"/>
</dbReference>
<feature type="domain" description="NodB homology" evidence="2">
    <location>
        <begin position="50"/>
        <end position="227"/>
    </location>
</feature>